<comment type="function">
    <text evidence="7">Involved in resistance to IFN.</text>
</comment>
<evidence type="ECO:0000256" key="4">
    <source>
        <dbReference type="ARBA" id="ARBA00022729"/>
    </source>
</evidence>
<keyword evidence="2" id="KW-0945">Host-virus interaction</keyword>
<sequence length="57" mass="6580">MIQSPTSFLIVLILLWCKLALSCFKECVIALQQIIQVLLQIINSKLQSRLLLWHSLD</sequence>
<dbReference type="GO" id="GO:0052170">
    <property type="term" value="P:symbiont-mediated suppression of host innate immune response"/>
    <property type="evidence" value="ECO:0007669"/>
    <property type="project" value="UniProtKB-KW"/>
</dbReference>
<protein>
    <recommendedName>
        <fullName evidence="1">Non-structural protein 3a</fullName>
    </recommendedName>
    <alternativeName>
        <fullName evidence="8">Accessory protein 3a</fullName>
    </alternativeName>
</protein>
<evidence type="ECO:0000256" key="6">
    <source>
        <dbReference type="ARBA" id="ARBA00023280"/>
    </source>
</evidence>
<keyword evidence="4" id="KW-0732">Signal</keyword>
<dbReference type="InterPro" id="IPR005214">
    <property type="entry name" value="IBV_3A"/>
</dbReference>
<dbReference type="EMBL" id="MT591566">
    <property type="protein sequence ID" value="QQH14737.1"/>
    <property type="molecule type" value="Genomic_RNA"/>
</dbReference>
<evidence type="ECO:0000313" key="10">
    <source>
        <dbReference type="EMBL" id="APY20695.1"/>
    </source>
</evidence>
<keyword evidence="5" id="KW-0922">Interferon antiviral system evasion</keyword>
<dbReference type="EMBL" id="KP662631">
    <property type="protein sequence ID" value="AKC34142.1"/>
    <property type="molecule type" value="Genomic_RNA"/>
</dbReference>
<reference evidence="11" key="3">
    <citation type="submission" date="2020-06" db="EMBL/GenBank/DDBJ databases">
        <authorList>
            <person name="Menke T."/>
            <person name="Haneke J."/>
            <person name="Vogel N."/>
            <person name="Bielenberg W."/>
            <person name="Petzoldt D."/>
            <person name="Roenchen S."/>
            <person name="Liman M."/>
        </authorList>
    </citation>
    <scope>NUCLEOTIDE SEQUENCE</scope>
    <source>
        <strain evidence="11">CK/DE/IB80/2016</strain>
    </source>
</reference>
<keyword evidence="3" id="KW-1090">Inhibition of host innate immune response by virus</keyword>
<keyword evidence="6" id="KW-0899">Viral immunoevasion</keyword>
<dbReference type="Proteomes" id="UP000130326">
    <property type="component" value="Genome"/>
</dbReference>
<evidence type="ECO:0000256" key="5">
    <source>
        <dbReference type="ARBA" id="ARBA00023258"/>
    </source>
</evidence>
<evidence type="ECO:0000313" key="11">
    <source>
        <dbReference type="EMBL" id="QQH14737.1"/>
    </source>
</evidence>
<reference evidence="9 12" key="1">
    <citation type="journal article" date="2015" name="Infect. Genet. Evol.">
        <title>Genomic and single nucleotide polymorphism analysis of infectious bronchitis coronavirus.</title>
        <authorList>
            <person name="Abolnik C."/>
        </authorList>
    </citation>
    <scope>NUCLEOTIDE SEQUENCE [LARGE SCALE GENOMIC DNA]</scope>
    <source>
        <strain evidence="9">Ck/ZA/3665/11</strain>
    </source>
</reference>
<evidence type="ECO:0000313" key="12">
    <source>
        <dbReference type="Proteomes" id="UP000130326"/>
    </source>
</evidence>
<name>A0A0E3TI66_9GAMC</name>
<evidence type="ECO:0000313" key="9">
    <source>
        <dbReference type="EMBL" id="AKC34142.1"/>
    </source>
</evidence>
<evidence type="ECO:0000256" key="7">
    <source>
        <dbReference type="ARBA" id="ARBA00025066"/>
    </source>
</evidence>
<evidence type="ECO:0000256" key="8">
    <source>
        <dbReference type="ARBA" id="ARBA00030004"/>
    </source>
</evidence>
<evidence type="ECO:0000256" key="1">
    <source>
        <dbReference type="ARBA" id="ARBA00019813"/>
    </source>
</evidence>
<dbReference type="Pfam" id="PF03617">
    <property type="entry name" value="IBV_3A"/>
    <property type="match status" value="1"/>
</dbReference>
<proteinExistence type="predicted"/>
<accession>A0A0E3TI66</accession>
<organism evidence="9 12">
    <name type="scientific">Infectious bronchitis virus</name>
    <dbReference type="NCBI Taxonomy" id="11120"/>
    <lineage>
        <taxon>Viruses</taxon>
        <taxon>Riboviria</taxon>
        <taxon>Orthornavirae</taxon>
        <taxon>Pisuviricota</taxon>
        <taxon>Pisoniviricetes</taxon>
        <taxon>Nidovirales</taxon>
        <taxon>Cornidovirineae</taxon>
        <taxon>Coronaviridae</taxon>
        <taxon>Orthocoronavirinae</taxon>
        <taxon>Gammacoronavirus</taxon>
        <taxon>Igacovirus</taxon>
        <taxon>Gammacoronavirus galli</taxon>
        <taxon>Avian coronavirus</taxon>
    </lineage>
</organism>
<evidence type="ECO:0000256" key="3">
    <source>
        <dbReference type="ARBA" id="ARBA00022632"/>
    </source>
</evidence>
<dbReference type="EMBL" id="KX272465">
    <property type="protein sequence ID" value="APY20695.1"/>
    <property type="molecule type" value="Genomic_RNA"/>
</dbReference>
<reference evidence="10" key="2">
    <citation type="journal article" date="2016" name="Infect. Genet. Evol.">
        <title>Full genome sequence analysis of a newly emerged QX-like infectious bronchitis virus from Sudan reveals distinct spots of recombination.</title>
        <authorList>
            <person name="Naguib M.M."/>
            <person name="Hoeper D."/>
            <person name="Arafa A.-S."/>
            <person name="Setta A.M."/>
            <person name="Abed M."/>
            <person name="Monne I."/>
            <person name="Beer M."/>
            <person name="Harder T.C."/>
        </authorList>
    </citation>
    <scope>NUCLEOTIDE SEQUENCE</scope>
    <source>
        <strain evidence="10">AR251-15</strain>
    </source>
</reference>
<evidence type="ECO:0000256" key="2">
    <source>
        <dbReference type="ARBA" id="ARBA00022581"/>
    </source>
</evidence>